<evidence type="ECO:0000313" key="1">
    <source>
        <dbReference type="EMBL" id="KTD64048.1"/>
    </source>
</evidence>
<organism evidence="1 2">
    <name type="scientific">Legionella spiritensis</name>
    <dbReference type="NCBI Taxonomy" id="452"/>
    <lineage>
        <taxon>Bacteria</taxon>
        <taxon>Pseudomonadati</taxon>
        <taxon>Pseudomonadota</taxon>
        <taxon>Gammaproteobacteria</taxon>
        <taxon>Legionellales</taxon>
        <taxon>Legionellaceae</taxon>
        <taxon>Legionella</taxon>
    </lineage>
</organism>
<dbReference type="RefSeq" id="WP_058483483.1">
    <property type="nucleotide sequence ID" value="NZ_CAAAII010000001.1"/>
</dbReference>
<dbReference type="EMBL" id="LNYX01000014">
    <property type="protein sequence ID" value="KTD64048.1"/>
    <property type="molecule type" value="Genomic_DNA"/>
</dbReference>
<reference evidence="1 2" key="1">
    <citation type="submission" date="2015-11" db="EMBL/GenBank/DDBJ databases">
        <title>Genomic analysis of 38 Legionella species identifies large and diverse effector repertoires.</title>
        <authorList>
            <person name="Burstein D."/>
            <person name="Amaro F."/>
            <person name="Zusman T."/>
            <person name="Lifshitz Z."/>
            <person name="Cohen O."/>
            <person name="Gilbert J.A."/>
            <person name="Pupko T."/>
            <person name="Shuman H.A."/>
            <person name="Segal G."/>
        </authorList>
    </citation>
    <scope>NUCLEOTIDE SEQUENCE [LARGE SCALE GENOMIC DNA]</scope>
    <source>
        <strain evidence="1 2">Mt.St.Helens-9</strain>
    </source>
</reference>
<name>A0A0W0Z4H1_LEGSP</name>
<comment type="caution">
    <text evidence="1">The sequence shown here is derived from an EMBL/GenBank/DDBJ whole genome shotgun (WGS) entry which is preliminary data.</text>
</comment>
<gene>
    <name evidence="1" type="ORF">Lspi_1567</name>
</gene>
<sequence length="65" mass="7522">MFGHILRQSCINTCRSTFFSTASVALATGSITAINQAENRYRQWKKKDAMEQTNFPYYIRAMNHT</sequence>
<dbReference type="Proteomes" id="UP000054877">
    <property type="component" value="Unassembled WGS sequence"/>
</dbReference>
<evidence type="ECO:0000313" key="2">
    <source>
        <dbReference type="Proteomes" id="UP000054877"/>
    </source>
</evidence>
<accession>A0A0W0Z4H1</accession>
<dbReference type="PATRIC" id="fig|452.5.peg.1725"/>
<proteinExistence type="predicted"/>
<protein>
    <submittedName>
        <fullName evidence="1">Uncharacterized protein</fullName>
    </submittedName>
</protein>
<keyword evidence="2" id="KW-1185">Reference proteome</keyword>
<dbReference type="AlphaFoldDB" id="A0A0W0Z4H1"/>